<evidence type="ECO:0000313" key="4">
    <source>
        <dbReference type="Proteomes" id="UP000263014"/>
    </source>
</evidence>
<proteinExistence type="predicted"/>
<dbReference type="AlphaFoldDB" id="A0A374P6Y4"/>
<dbReference type="EMBL" id="QSON01000006">
    <property type="protein sequence ID" value="RGJ03765.1"/>
    <property type="molecule type" value="Genomic_DNA"/>
</dbReference>
<dbReference type="SUPFAM" id="SSF53850">
    <property type="entry name" value="Periplasmic binding protein-like II"/>
    <property type="match status" value="1"/>
</dbReference>
<dbReference type="InterPro" id="IPR050490">
    <property type="entry name" value="Bact_solute-bd_prot1"/>
</dbReference>
<dbReference type="CDD" id="cd14748">
    <property type="entry name" value="PBP2_UgpB"/>
    <property type="match status" value="1"/>
</dbReference>
<organism evidence="3 4">
    <name type="scientific">Hungatella hathewayi</name>
    <dbReference type="NCBI Taxonomy" id="154046"/>
    <lineage>
        <taxon>Bacteria</taxon>
        <taxon>Bacillati</taxon>
        <taxon>Bacillota</taxon>
        <taxon>Clostridia</taxon>
        <taxon>Lachnospirales</taxon>
        <taxon>Lachnospiraceae</taxon>
        <taxon>Hungatella</taxon>
    </lineage>
</organism>
<comment type="caution">
    <text evidence="3">The sequence shown here is derived from an EMBL/GenBank/DDBJ whole genome shotgun (WGS) entry which is preliminary data.</text>
</comment>
<evidence type="ECO:0000313" key="3">
    <source>
        <dbReference type="EMBL" id="RGJ03765.1"/>
    </source>
</evidence>
<protein>
    <submittedName>
        <fullName evidence="3">ABC transporter substrate-binding protein</fullName>
    </submittedName>
</protein>
<name>A0A374P6Y4_9FIRM</name>
<gene>
    <name evidence="3" type="ORF">DXD79_15415</name>
</gene>
<dbReference type="PANTHER" id="PTHR43649">
    <property type="entry name" value="ARABINOSE-BINDING PROTEIN-RELATED"/>
    <property type="match status" value="1"/>
</dbReference>
<evidence type="ECO:0000256" key="2">
    <source>
        <dbReference type="SAM" id="SignalP"/>
    </source>
</evidence>
<feature type="region of interest" description="Disordered" evidence="1">
    <location>
        <begin position="27"/>
        <end position="56"/>
    </location>
</feature>
<reference evidence="3 4" key="1">
    <citation type="submission" date="2018-08" db="EMBL/GenBank/DDBJ databases">
        <title>A genome reference for cultivated species of the human gut microbiota.</title>
        <authorList>
            <person name="Zou Y."/>
            <person name="Xue W."/>
            <person name="Luo G."/>
        </authorList>
    </citation>
    <scope>NUCLEOTIDE SEQUENCE [LARGE SCALE GENOMIC DNA]</scope>
    <source>
        <strain evidence="3 4">TM09-12</strain>
    </source>
</reference>
<feature type="chain" id="PRO_5016869514" evidence="2">
    <location>
        <begin position="28"/>
        <end position="448"/>
    </location>
</feature>
<dbReference type="RefSeq" id="WP_117633352.1">
    <property type="nucleotide sequence ID" value="NZ_QSON01000006.1"/>
</dbReference>
<dbReference type="Gene3D" id="3.40.190.10">
    <property type="entry name" value="Periplasmic binding protein-like II"/>
    <property type="match status" value="1"/>
</dbReference>
<feature type="compositionally biased region" description="Low complexity" evidence="1">
    <location>
        <begin position="37"/>
        <end position="55"/>
    </location>
</feature>
<dbReference type="Pfam" id="PF13416">
    <property type="entry name" value="SBP_bac_8"/>
    <property type="match status" value="1"/>
</dbReference>
<dbReference type="PANTHER" id="PTHR43649:SF12">
    <property type="entry name" value="DIACETYLCHITOBIOSE BINDING PROTEIN DASA"/>
    <property type="match status" value="1"/>
</dbReference>
<dbReference type="Proteomes" id="UP000263014">
    <property type="component" value="Unassembled WGS sequence"/>
</dbReference>
<dbReference type="PROSITE" id="PS51257">
    <property type="entry name" value="PROKAR_LIPOPROTEIN"/>
    <property type="match status" value="1"/>
</dbReference>
<feature type="signal peptide" evidence="2">
    <location>
        <begin position="1"/>
        <end position="27"/>
    </location>
</feature>
<evidence type="ECO:0000256" key="1">
    <source>
        <dbReference type="SAM" id="MobiDB-lite"/>
    </source>
</evidence>
<dbReference type="InterPro" id="IPR006059">
    <property type="entry name" value="SBP"/>
</dbReference>
<accession>A0A374P6Y4</accession>
<sequence>MKRRFLSILMSSAILAAALAGCSKAPASTATEGTVPASTAETSGEAESTSSAQASGEKKTVQFWHCMSGTNGDLISQMVSDFNSSQNEVEVVATFQGSYAEAAAKAEQAIFAGNAPDILQVAQDNVGRLAVNGAFADLLPHMQKDFVDDKDFVDAFVNDAYYDGQLVVIPFGRSAQLLHINKTVLDEMGCKVPTTWDELKEVANKCTVVENGETKRYGLSVPFDQWEFFGLIQQAGGEFFNEDKTGLGCLEDGSAKEAFSFMKDLQDSGALYYNDPANDQDNQMFTSGMAAMSINSSGAITSRLKTVGDSFEYVVAPLVKGKIESMPTGGSGFGILSSSKEPEAAWKFMKWFIEDEKGGLAFVIGSGYLPFTKTMAESEAIQKLWKESDNYKIAYDALQYGDDSYRIANLTPVIAEFRTCIQAIMLDNQDIDQSLKTFSDSVDIILNE</sequence>
<keyword evidence="2" id="KW-0732">Signal</keyword>